<dbReference type="InterPro" id="IPR029016">
    <property type="entry name" value="GAF-like_dom_sf"/>
</dbReference>
<dbReference type="Pfam" id="PF00072">
    <property type="entry name" value="Response_reg"/>
    <property type="match status" value="1"/>
</dbReference>
<dbReference type="InterPro" id="IPR004358">
    <property type="entry name" value="Sig_transdc_His_kin-like_C"/>
</dbReference>
<organism evidence="20 21">
    <name type="scientific">Bacillus thuringiensis YBT-1518</name>
    <dbReference type="NCBI Taxonomy" id="529122"/>
    <lineage>
        <taxon>Bacteria</taxon>
        <taxon>Bacillati</taxon>
        <taxon>Bacillota</taxon>
        <taxon>Bacilli</taxon>
        <taxon>Bacillales</taxon>
        <taxon>Bacillaceae</taxon>
        <taxon>Bacillus</taxon>
        <taxon>Bacillus cereus group</taxon>
    </lineage>
</organism>
<evidence type="ECO:0000256" key="14">
    <source>
        <dbReference type="PROSITE-ProRule" id="PRU00169"/>
    </source>
</evidence>
<dbReference type="EC" id="2.7.13.3" evidence="4"/>
<dbReference type="PROSITE" id="PS50110">
    <property type="entry name" value="RESPONSE_REGULATORY"/>
    <property type="match status" value="1"/>
</dbReference>
<comment type="similarity">
    <text evidence="3">In the N-terminal section; belongs to the phytochrome family.</text>
</comment>
<dbReference type="GO" id="GO:0005886">
    <property type="term" value="C:plasma membrane"/>
    <property type="evidence" value="ECO:0007669"/>
    <property type="project" value="UniProtKB-SubCell"/>
</dbReference>
<dbReference type="SMART" id="SM00065">
    <property type="entry name" value="GAF"/>
    <property type="match status" value="1"/>
</dbReference>
<dbReference type="Gene3D" id="3.30.450.40">
    <property type="match status" value="1"/>
</dbReference>
<dbReference type="CDD" id="cd16922">
    <property type="entry name" value="HATPase_EvgS-ArcB-TorS-like"/>
    <property type="match status" value="1"/>
</dbReference>
<comment type="catalytic activity">
    <reaction evidence="1">
        <text>ATP + protein L-histidine = ADP + protein N-phospho-L-histidine.</text>
        <dbReference type="EC" id="2.7.13.3"/>
    </reaction>
</comment>
<dbReference type="CDD" id="cd06225">
    <property type="entry name" value="HAMP"/>
    <property type="match status" value="1"/>
</dbReference>
<proteinExistence type="inferred from homology"/>
<dbReference type="SUPFAM" id="SSF52172">
    <property type="entry name" value="CheY-like"/>
    <property type="match status" value="1"/>
</dbReference>
<dbReference type="Pfam" id="PF00512">
    <property type="entry name" value="HisKA"/>
    <property type="match status" value="1"/>
</dbReference>
<dbReference type="AlphaFoldDB" id="A0A9W3KM16"/>
<feature type="coiled-coil region" evidence="15">
    <location>
        <begin position="156"/>
        <end position="186"/>
    </location>
</feature>
<dbReference type="InterPro" id="IPR003660">
    <property type="entry name" value="HAMP_dom"/>
</dbReference>
<dbReference type="KEGG" id="bthu:YBT1518_33906"/>
<dbReference type="CDD" id="cd00082">
    <property type="entry name" value="HisKA"/>
    <property type="match status" value="1"/>
</dbReference>
<name>A0A9W3KM16_BACTU</name>
<dbReference type="SMART" id="SM00387">
    <property type="entry name" value="HATPase_c"/>
    <property type="match status" value="1"/>
</dbReference>
<dbReference type="InterPro" id="IPR011006">
    <property type="entry name" value="CheY-like_superfamily"/>
</dbReference>
<evidence type="ECO:0000256" key="8">
    <source>
        <dbReference type="ARBA" id="ARBA00022741"/>
    </source>
</evidence>
<dbReference type="Gene3D" id="3.40.50.2300">
    <property type="match status" value="1"/>
</dbReference>
<evidence type="ECO:0000259" key="19">
    <source>
        <dbReference type="PROSITE" id="PS50885"/>
    </source>
</evidence>
<dbReference type="InterPro" id="IPR036890">
    <property type="entry name" value="HATPase_C_sf"/>
</dbReference>
<dbReference type="FunFam" id="3.30.565.10:FF:000010">
    <property type="entry name" value="Sensor histidine kinase RcsC"/>
    <property type="match status" value="1"/>
</dbReference>
<dbReference type="EMBL" id="CP005938">
    <property type="protein sequence ID" value="AHA75466.1"/>
    <property type="molecule type" value="Genomic_DNA"/>
</dbReference>
<dbReference type="PRINTS" id="PR00344">
    <property type="entry name" value="BCTRLSENSOR"/>
</dbReference>
<evidence type="ECO:0000256" key="15">
    <source>
        <dbReference type="SAM" id="Coils"/>
    </source>
</evidence>
<evidence type="ECO:0000313" key="20">
    <source>
        <dbReference type="EMBL" id="AHA75466.1"/>
    </source>
</evidence>
<dbReference type="InterPro" id="IPR007891">
    <property type="entry name" value="CHASE3"/>
</dbReference>
<keyword evidence="7" id="KW-0808">Transferase</keyword>
<dbReference type="Gene3D" id="1.10.287.130">
    <property type="match status" value="1"/>
</dbReference>
<evidence type="ECO:0000313" key="21">
    <source>
        <dbReference type="Proteomes" id="UP000018566"/>
    </source>
</evidence>
<evidence type="ECO:0000256" key="9">
    <source>
        <dbReference type="ARBA" id="ARBA00022777"/>
    </source>
</evidence>
<gene>
    <name evidence="20" type="ORF">YBT1518_33906</name>
</gene>
<evidence type="ECO:0000256" key="3">
    <source>
        <dbReference type="ARBA" id="ARBA00006402"/>
    </source>
</evidence>
<dbReference type="InterPro" id="IPR001789">
    <property type="entry name" value="Sig_transdc_resp-reg_receiver"/>
</dbReference>
<keyword evidence="16" id="KW-1133">Transmembrane helix</keyword>
<feature type="coiled-coil region" evidence="15">
    <location>
        <begin position="432"/>
        <end position="494"/>
    </location>
</feature>
<keyword evidence="9 20" id="KW-0418">Kinase</keyword>
<keyword evidence="15" id="KW-0175">Coiled coil</keyword>
<dbReference type="PROSITE" id="PS50885">
    <property type="entry name" value="HAMP"/>
    <property type="match status" value="1"/>
</dbReference>
<accession>A0A9W3KM16</accession>
<dbReference type="PANTHER" id="PTHR45339">
    <property type="entry name" value="HYBRID SIGNAL TRANSDUCTION HISTIDINE KINASE J"/>
    <property type="match status" value="1"/>
</dbReference>
<dbReference type="SUPFAM" id="SSF55781">
    <property type="entry name" value="GAF domain-like"/>
    <property type="match status" value="1"/>
</dbReference>
<dbReference type="GO" id="GO:0005524">
    <property type="term" value="F:ATP binding"/>
    <property type="evidence" value="ECO:0007669"/>
    <property type="project" value="UniProtKB-KW"/>
</dbReference>
<keyword evidence="12 16" id="KW-0472">Membrane</keyword>
<feature type="domain" description="HAMP" evidence="19">
    <location>
        <begin position="212"/>
        <end position="266"/>
    </location>
</feature>
<dbReference type="PROSITE" id="PS50109">
    <property type="entry name" value="HIS_KIN"/>
    <property type="match status" value="1"/>
</dbReference>
<evidence type="ECO:0000256" key="1">
    <source>
        <dbReference type="ARBA" id="ARBA00000085"/>
    </source>
</evidence>
<evidence type="ECO:0000259" key="17">
    <source>
        <dbReference type="PROSITE" id="PS50109"/>
    </source>
</evidence>
<dbReference type="CDD" id="cd17546">
    <property type="entry name" value="REC_hyHK_CKI1_RcsC-like"/>
    <property type="match status" value="1"/>
</dbReference>
<dbReference type="GO" id="GO:0000155">
    <property type="term" value="F:phosphorelay sensor kinase activity"/>
    <property type="evidence" value="ECO:0007669"/>
    <property type="project" value="InterPro"/>
</dbReference>
<dbReference type="InterPro" id="IPR003018">
    <property type="entry name" value="GAF"/>
</dbReference>
<evidence type="ECO:0000256" key="12">
    <source>
        <dbReference type="ARBA" id="ARBA00023136"/>
    </source>
</evidence>
<feature type="domain" description="Response regulatory" evidence="18">
    <location>
        <begin position="783"/>
        <end position="900"/>
    </location>
</feature>
<keyword evidence="6 14" id="KW-0597">Phosphoprotein</keyword>
<keyword evidence="5" id="KW-1003">Cell membrane</keyword>
<dbReference type="Gene3D" id="3.30.565.10">
    <property type="entry name" value="Histidine kinase-like ATPase, C-terminal domain"/>
    <property type="match status" value="1"/>
</dbReference>
<dbReference type="Proteomes" id="UP000018566">
    <property type="component" value="Plasmid pBMB0231"/>
</dbReference>
<dbReference type="InterPro" id="IPR005467">
    <property type="entry name" value="His_kinase_dom"/>
</dbReference>
<dbReference type="SUPFAM" id="SSF47384">
    <property type="entry name" value="Homodimeric domain of signal transducing histidine kinase"/>
    <property type="match status" value="1"/>
</dbReference>
<dbReference type="Pfam" id="PF02518">
    <property type="entry name" value="HATPase_c"/>
    <property type="match status" value="1"/>
</dbReference>
<evidence type="ECO:0000256" key="4">
    <source>
        <dbReference type="ARBA" id="ARBA00012438"/>
    </source>
</evidence>
<keyword evidence="8" id="KW-0547">Nucleotide-binding</keyword>
<dbReference type="InterPro" id="IPR003594">
    <property type="entry name" value="HATPase_dom"/>
</dbReference>
<dbReference type="Pfam" id="PF05227">
    <property type="entry name" value="CHASE3"/>
    <property type="match status" value="1"/>
</dbReference>
<evidence type="ECO:0000256" key="6">
    <source>
        <dbReference type="ARBA" id="ARBA00022553"/>
    </source>
</evidence>
<dbReference type="SMART" id="SM00388">
    <property type="entry name" value="HisKA"/>
    <property type="match status" value="1"/>
</dbReference>
<evidence type="ECO:0000256" key="10">
    <source>
        <dbReference type="ARBA" id="ARBA00022840"/>
    </source>
</evidence>
<dbReference type="Pfam" id="PF13185">
    <property type="entry name" value="GAF_2"/>
    <property type="match status" value="1"/>
</dbReference>
<geneLocation type="plasmid" evidence="20 21">
    <name>pBMB0231</name>
</geneLocation>
<keyword evidence="10" id="KW-0067">ATP-binding</keyword>
<evidence type="ECO:0000259" key="18">
    <source>
        <dbReference type="PROSITE" id="PS50110"/>
    </source>
</evidence>
<feature type="modified residue" description="4-aspartylphosphate" evidence="14">
    <location>
        <position position="833"/>
    </location>
</feature>
<dbReference type="Gene3D" id="6.10.340.10">
    <property type="match status" value="1"/>
</dbReference>
<sequence length="902" mass="102588">MYAKMKIGLRTKICLSLVIIMLFVILSFILLNQQITSIEQSQTYIVKHDFKVHNLTHEIESQLIEMENNVRGSIISGDQIYISSYQQAERKWKSAYMELYSLLADNPRQQKTLNEVQTAITHWTKTVEIPRLQQSQNQQGQSGHELLDMKPGYIDLQTLREKMNTFRNTEEELTKARTNNLQEKNQTLKLGLSGLLFFSCFLSITLAILLSNSIVRTVQHVICAIRGITSDKGRFNQRIHVSTNDEIRELGEATNALLDNVEQREWLQTNVADMMIRYQGVSSLQELTERFLAGITEKIGASFGLVYVQEQGTEGIQYVQRGRFADRPFKGEQKIFQEKEGLVGQAAKEKRVFLLQDCSDSCSPITSGLGEWRPHSLIVVPIVFDEEVIAVVELASLQVFTDLQKQLLKETTHSFGSAIHSVQRRMDVQHMLVQSQKMTEELQTQSEELQIQSEELQAVNNQLEERTKEAEEKARDLQQTKKELELQTKQLQASSQYKSEFLANMSHELRTPLNSILILSEMLLENKNETLSEEEQEFAHIIYSAGTDLLGLINDVLDLSKIEAKKLEMICGEMSIQELCTQLERHFTPIAQQKQIDFQILLQKPVPDLFYTDEKRLQQIIKNMLSNAFKFTEQGSVIMQVEQMQKEQMTVEMEKKSDTWLVITCQDTGIGISEEQQQLIFDAFHQADGAIARKYGGTGLGLSISKELVTLLGGSITVHSIQGKGSIFTVYIPNIPKGVEMLEEHAGQITYEEVATSQNTEQIGDVPIVPRGYQESMLFQGKKVLIVDDDHRNRFALQSALGKQGITVISAEDGVACLDILEKNTTIDLVLMDIMMPHIDGFETMKHIRQSRKHIHLPIIALTAKAMNHDKQKCLQAGANDYVSKPVNLQQLFSVMRVWLTK</sequence>
<evidence type="ECO:0000256" key="2">
    <source>
        <dbReference type="ARBA" id="ARBA00004651"/>
    </source>
</evidence>
<feature type="domain" description="Histidine kinase" evidence="17">
    <location>
        <begin position="504"/>
        <end position="736"/>
    </location>
</feature>
<dbReference type="InterPro" id="IPR003661">
    <property type="entry name" value="HisK_dim/P_dom"/>
</dbReference>
<dbReference type="SMART" id="SM00448">
    <property type="entry name" value="REC"/>
    <property type="match status" value="1"/>
</dbReference>
<dbReference type="SUPFAM" id="SSF55874">
    <property type="entry name" value="ATPase domain of HSP90 chaperone/DNA topoisomerase II/histidine kinase"/>
    <property type="match status" value="1"/>
</dbReference>
<evidence type="ECO:0000256" key="7">
    <source>
        <dbReference type="ARBA" id="ARBA00022679"/>
    </source>
</evidence>
<reference evidence="20 21" key="1">
    <citation type="submission" date="2013-05" db="EMBL/GenBank/DDBJ databases">
        <title>Complete genome sequence of Bacillus thuringiensis YBT-1518, a typical strain with high toxicity to nematode.</title>
        <authorList>
            <person name="Wang P."/>
            <person name="Zhang C."/>
            <person name="Guo M."/>
            <person name="Guo S."/>
            <person name="Zhu Y."/>
            <person name="Zheng J."/>
            <person name="Zhu L."/>
            <person name="Ruan L."/>
            <person name="Peng D."/>
            <person name="Sun M."/>
        </authorList>
    </citation>
    <scope>NUCLEOTIDE SEQUENCE [LARGE SCALE GENOMIC DNA]</scope>
    <source>
        <strain evidence="20 21">YBT-1518</strain>
        <plasmid evidence="20 21">pBMB0231</plasmid>
    </source>
</reference>
<dbReference type="InterPro" id="IPR036097">
    <property type="entry name" value="HisK_dim/P_sf"/>
</dbReference>
<evidence type="ECO:0000256" key="5">
    <source>
        <dbReference type="ARBA" id="ARBA00022475"/>
    </source>
</evidence>
<evidence type="ECO:0000256" key="16">
    <source>
        <dbReference type="SAM" id="Phobius"/>
    </source>
</evidence>
<evidence type="ECO:0000256" key="11">
    <source>
        <dbReference type="ARBA" id="ARBA00023012"/>
    </source>
</evidence>
<keyword evidence="20" id="KW-0614">Plasmid</keyword>
<evidence type="ECO:0000256" key="13">
    <source>
        <dbReference type="ARBA" id="ARBA00074306"/>
    </source>
</evidence>
<protein>
    <recommendedName>
        <fullName evidence="13">Circadian input-output histidine kinase CikA</fullName>
        <ecNumber evidence="4">2.7.13.3</ecNumber>
    </recommendedName>
</protein>
<dbReference type="PANTHER" id="PTHR45339:SF1">
    <property type="entry name" value="HYBRID SIGNAL TRANSDUCTION HISTIDINE KINASE J"/>
    <property type="match status" value="1"/>
</dbReference>
<feature type="transmembrane region" description="Helical" evidence="16">
    <location>
        <begin position="12"/>
        <end position="31"/>
    </location>
</feature>
<comment type="subcellular location">
    <subcellularLocation>
        <location evidence="2">Cell membrane</location>
        <topology evidence="2">Multi-pass membrane protein</topology>
    </subcellularLocation>
</comment>
<keyword evidence="11" id="KW-0902">Two-component regulatory system</keyword>
<keyword evidence="16" id="KW-0812">Transmembrane</keyword>